<dbReference type="AlphaFoldDB" id="A0A8K0HCW0"/>
<sequence length="502" mass="57214">MDESWRMRMGMPTPALPRRHSTEHAPTRRSLFSDSEDALDPEDFADVFGGPPRSVLWRKPSGDFANSASSFYEEIFRPPDFGNPSVSGGRSLSAFRIPVRTSDGFYSDVFGSDDERRSRERSRPNSKAKSKSKSNSSSVLSSEELSPLRPVFGDDVALSSFASKLRPINVPYRWNSITMMPTEENISKKQTQFMENDDHSDNYFIRSSYNFGFSRRVSSPETISLEPNSYQSVKLSVDDFDHDHLNSPSSAVSSIYQETEAKSGIDHDDDDHHHDVPEAQQEDDDDDDEVISSYVIEINSDYRDQGAVCDAVGIDEAIAWAKEKFQKHSNSTSEEDLRQRQDYEQQSVETDHGDEGRPNPQIFSDDQMDKHGMVQSPEAEKQRKWTSEELDQKQCTELKDMEMEVLDDNVRLWSAGKETNIRLLLSTLHYILWPTSGWYAIPLTSLIESSQVKKAYQKARLCLHPDKLQQRGATIKQKYIADKAFSILQDAWASFISQDVFF</sequence>
<feature type="region of interest" description="Disordered" evidence="1">
    <location>
        <begin position="108"/>
        <end position="141"/>
    </location>
</feature>
<feature type="region of interest" description="Disordered" evidence="1">
    <location>
        <begin position="1"/>
        <end position="55"/>
    </location>
</feature>
<reference evidence="2" key="1">
    <citation type="submission" date="2020-03" db="EMBL/GenBank/DDBJ databases">
        <title>A high-quality chromosome-level genome assembly of a woody plant with both climbing and erect habits, Rhamnella rubrinervis.</title>
        <authorList>
            <person name="Lu Z."/>
            <person name="Yang Y."/>
            <person name="Zhu X."/>
            <person name="Sun Y."/>
        </authorList>
    </citation>
    <scope>NUCLEOTIDE SEQUENCE</scope>
    <source>
        <strain evidence="2">BYM</strain>
        <tissue evidence="2">Leaf</tissue>
    </source>
</reference>
<evidence type="ECO:0000313" key="2">
    <source>
        <dbReference type="EMBL" id="KAF3449980.1"/>
    </source>
</evidence>
<dbReference type="PANTHER" id="PTHR23172:SF69">
    <property type="entry name" value="CHAPERONE DNAJ-DOMAIN SUPERFAMILY PROTEIN"/>
    <property type="match status" value="1"/>
</dbReference>
<dbReference type="Gene3D" id="1.10.287.110">
    <property type="entry name" value="DnaJ domain"/>
    <property type="match status" value="1"/>
</dbReference>
<dbReference type="FunFam" id="1.10.287.110:FF:000043">
    <property type="entry name" value="J-domain protein required for chloroplast accumulation response 1"/>
    <property type="match status" value="1"/>
</dbReference>
<name>A0A8K0HCW0_9ROSA</name>
<dbReference type="InterPro" id="IPR001623">
    <property type="entry name" value="DnaJ_domain"/>
</dbReference>
<dbReference type="GO" id="GO:0031982">
    <property type="term" value="C:vesicle"/>
    <property type="evidence" value="ECO:0007669"/>
    <property type="project" value="TreeGrafter"/>
</dbReference>
<feature type="compositionally biased region" description="Basic and acidic residues" evidence="1">
    <location>
        <begin position="367"/>
        <end position="388"/>
    </location>
</feature>
<proteinExistence type="predicted"/>
<dbReference type="PANTHER" id="PTHR23172">
    <property type="entry name" value="AUXILIN/CYCLIN G-ASSOCIATED KINASE-RELATED"/>
    <property type="match status" value="1"/>
</dbReference>
<organism evidence="2 3">
    <name type="scientific">Rhamnella rubrinervis</name>
    <dbReference type="NCBI Taxonomy" id="2594499"/>
    <lineage>
        <taxon>Eukaryota</taxon>
        <taxon>Viridiplantae</taxon>
        <taxon>Streptophyta</taxon>
        <taxon>Embryophyta</taxon>
        <taxon>Tracheophyta</taxon>
        <taxon>Spermatophyta</taxon>
        <taxon>Magnoliopsida</taxon>
        <taxon>eudicotyledons</taxon>
        <taxon>Gunneridae</taxon>
        <taxon>Pentapetalae</taxon>
        <taxon>rosids</taxon>
        <taxon>fabids</taxon>
        <taxon>Rosales</taxon>
        <taxon>Rhamnaceae</taxon>
        <taxon>rhamnoid group</taxon>
        <taxon>Rhamneae</taxon>
        <taxon>Rhamnella</taxon>
    </lineage>
</organism>
<protein>
    <submittedName>
        <fullName evidence="2">Uncharacterized protein</fullName>
    </submittedName>
</protein>
<feature type="compositionally biased region" description="Basic and acidic residues" evidence="1">
    <location>
        <begin position="263"/>
        <end position="277"/>
    </location>
</feature>
<dbReference type="GO" id="GO:0072318">
    <property type="term" value="P:clathrin coat disassembly"/>
    <property type="evidence" value="ECO:0007669"/>
    <property type="project" value="TreeGrafter"/>
</dbReference>
<dbReference type="SUPFAM" id="SSF46565">
    <property type="entry name" value="Chaperone J-domain"/>
    <property type="match status" value="1"/>
</dbReference>
<keyword evidence="3" id="KW-1185">Reference proteome</keyword>
<feature type="region of interest" description="Disordered" evidence="1">
    <location>
        <begin position="326"/>
        <end position="388"/>
    </location>
</feature>
<dbReference type="GO" id="GO:0030276">
    <property type="term" value="F:clathrin binding"/>
    <property type="evidence" value="ECO:0007669"/>
    <property type="project" value="TreeGrafter"/>
</dbReference>
<feature type="compositionally biased region" description="Basic and acidic residues" evidence="1">
    <location>
        <begin position="335"/>
        <end position="357"/>
    </location>
</feature>
<feature type="region of interest" description="Disordered" evidence="1">
    <location>
        <begin position="263"/>
        <end position="288"/>
    </location>
</feature>
<comment type="caution">
    <text evidence="2">The sequence shown here is derived from an EMBL/GenBank/DDBJ whole genome shotgun (WGS) entry which is preliminary data.</text>
</comment>
<feature type="compositionally biased region" description="Basic and acidic residues" evidence="1">
    <location>
        <begin position="113"/>
        <end position="123"/>
    </location>
</feature>
<dbReference type="GO" id="GO:0072583">
    <property type="term" value="P:clathrin-dependent endocytosis"/>
    <property type="evidence" value="ECO:0007669"/>
    <property type="project" value="TreeGrafter"/>
</dbReference>
<dbReference type="EMBL" id="VOIH02000003">
    <property type="protein sequence ID" value="KAF3449980.1"/>
    <property type="molecule type" value="Genomic_DNA"/>
</dbReference>
<accession>A0A8K0HCW0</accession>
<evidence type="ECO:0000313" key="3">
    <source>
        <dbReference type="Proteomes" id="UP000796880"/>
    </source>
</evidence>
<gene>
    <name evidence="2" type="ORF">FNV43_RR06059</name>
</gene>
<dbReference type="InterPro" id="IPR036869">
    <property type="entry name" value="J_dom_sf"/>
</dbReference>
<dbReference type="OrthoDB" id="1717591at2759"/>
<dbReference type="Proteomes" id="UP000796880">
    <property type="component" value="Unassembled WGS sequence"/>
</dbReference>
<dbReference type="GO" id="GO:0005737">
    <property type="term" value="C:cytoplasm"/>
    <property type="evidence" value="ECO:0007669"/>
    <property type="project" value="TreeGrafter"/>
</dbReference>
<feature type="compositionally biased region" description="Acidic residues" evidence="1">
    <location>
        <begin position="34"/>
        <end position="45"/>
    </location>
</feature>
<evidence type="ECO:0000256" key="1">
    <source>
        <dbReference type="SAM" id="MobiDB-lite"/>
    </source>
</evidence>
<dbReference type="CDD" id="cd06257">
    <property type="entry name" value="DnaJ"/>
    <property type="match status" value="1"/>
</dbReference>